<evidence type="ECO:0000313" key="1">
    <source>
        <dbReference type="EMBL" id="POB45219.1"/>
    </source>
</evidence>
<name>A0A2S3QZX9_VIBVL</name>
<dbReference type="Gene3D" id="3.40.800.10">
    <property type="entry name" value="Ureohydrolase domain"/>
    <property type="match status" value="1"/>
</dbReference>
<protein>
    <submittedName>
        <fullName evidence="1">Arginase</fullName>
    </submittedName>
</protein>
<dbReference type="EMBL" id="PDGH01000117">
    <property type="protein sequence ID" value="POB45219.1"/>
    <property type="molecule type" value="Genomic_DNA"/>
</dbReference>
<dbReference type="AlphaFoldDB" id="A0A2S3QZX9"/>
<dbReference type="SUPFAM" id="SSF52768">
    <property type="entry name" value="Arginase/deacetylase"/>
    <property type="match status" value="1"/>
</dbReference>
<evidence type="ECO:0000313" key="2">
    <source>
        <dbReference type="Proteomes" id="UP000237466"/>
    </source>
</evidence>
<proteinExistence type="predicted"/>
<accession>A0A2S3QZX9</accession>
<reference evidence="1 2" key="1">
    <citation type="journal article" date="2018" name="Front. Microbiol.">
        <title>Phylogeny of Vibrio vulnificus from the Analysis of the Core-Genome: Implications for Intra-Species Taxonomy.</title>
        <authorList>
            <person name="Roig F.J."/>
            <person name="Gonzalez-Candelas F."/>
            <person name="Sanjuan E."/>
            <person name="Fouz B."/>
            <person name="Feil E.J."/>
            <person name="Llorens C."/>
            <person name="Baker-Austin C."/>
            <person name="Oliver J.D."/>
            <person name="Danin-Poleg Y."/>
            <person name="Gibas C.J."/>
            <person name="Kashi Y."/>
            <person name="Gulig P.A."/>
            <person name="Morrison S.S."/>
            <person name="Amaro C."/>
        </authorList>
    </citation>
    <scope>NUCLEOTIDE SEQUENCE [LARGE SCALE GENOMIC DNA]</scope>
    <source>
        <strain evidence="1 2">CECT4608</strain>
    </source>
</reference>
<dbReference type="InterPro" id="IPR023696">
    <property type="entry name" value="Ureohydrolase_dom_sf"/>
</dbReference>
<sequence>MFCRQRERFHQKGNAVMLGFFKRYQKNHTVQHHHYPYSFITVSEYIKPMTLVEFESAQQSLENASEWLYQSHQKRNIALCSHFSHHDIENGHYQETLSQMVSRHAIPVVLTNCHETLLSALPVVLAGHEEVGLMNINHNMGLKSTLDVKLGSAYHFALTRYPNSRAFFVGVSQESTANELFEYAEDLGSNWLTEKEFSFRHRYDVKEQIGNFIDHCDKLVLSIDLASLVTKANIDNHHTLDIQMVLRTLRQCIVSGKVSLIQLIGSRDGLIFSRECKAILEELEQLTEFAHHAA</sequence>
<organism evidence="1 2">
    <name type="scientific">Vibrio vulnificus</name>
    <dbReference type="NCBI Taxonomy" id="672"/>
    <lineage>
        <taxon>Bacteria</taxon>
        <taxon>Pseudomonadati</taxon>
        <taxon>Pseudomonadota</taxon>
        <taxon>Gammaproteobacteria</taxon>
        <taxon>Vibrionales</taxon>
        <taxon>Vibrionaceae</taxon>
        <taxon>Vibrio</taxon>
    </lineage>
</organism>
<gene>
    <name evidence="1" type="ORF">CRN52_17035</name>
</gene>
<comment type="caution">
    <text evidence="1">The sequence shown here is derived from an EMBL/GenBank/DDBJ whole genome shotgun (WGS) entry which is preliminary data.</text>
</comment>
<dbReference type="Proteomes" id="UP000237466">
    <property type="component" value="Unassembled WGS sequence"/>
</dbReference>